<dbReference type="PANTHER" id="PTHR46344">
    <property type="entry name" value="OS02G0202900 PROTEIN"/>
    <property type="match status" value="1"/>
</dbReference>
<dbReference type="InterPro" id="IPR006652">
    <property type="entry name" value="Kelch_1"/>
</dbReference>
<organism evidence="4 5">
    <name type="scientific">Stieleria marina</name>
    <dbReference type="NCBI Taxonomy" id="1930275"/>
    <lineage>
        <taxon>Bacteria</taxon>
        <taxon>Pseudomonadati</taxon>
        <taxon>Planctomycetota</taxon>
        <taxon>Planctomycetia</taxon>
        <taxon>Pirellulales</taxon>
        <taxon>Pirellulaceae</taxon>
        <taxon>Stieleria</taxon>
    </lineage>
</organism>
<keyword evidence="1" id="KW-0880">Kelch repeat</keyword>
<dbReference type="RefSeq" id="WP_145416419.1">
    <property type="nucleotide sequence ID" value="NZ_CP036526.1"/>
</dbReference>
<evidence type="ECO:0000256" key="2">
    <source>
        <dbReference type="ARBA" id="ARBA00022737"/>
    </source>
</evidence>
<dbReference type="InterPro" id="IPR015915">
    <property type="entry name" value="Kelch-typ_b-propeller"/>
</dbReference>
<sequence length="570" mass="61089" precursor="true">MRCFVNRMLSVCSLFLIATPVIAHFPWMAIGEDGKALYYFGETPADRTYKLPPSILKAKANCITDKGGVSALSLTPLEQKDFVGMHSEQLVPTTAILTSQVTYGVYHGTRLEYFTQHCGGKLPTRSEESAELAKKLDLHAVLTDTDSGVDVAVVWKGKPLADTDVTLYGQEGHEVGKVKTNESGKVSFTDAQVEEGLNGILVGHTVSGQTGTLGDQTYESVSHYLTATFVDPEDFEAKKADAAMKPASDPQSPSILVDAERFPAIPQGVTSFGAAVTGDALFVYGGHSGGAHSYYAEAQGKELWKLDLKNPKSWKSLGEGPGAKGPGQKGAGLQGLAMVTHGGKLYRIGGFNAKNSEGEDKDLWSQDSVARYDPATNQWESLPPLPEPRSSFDAAVLGDKIYVVGGWSMQGDSDSQWLDTAHVLDLSAPTLKWKALAKPPFVRRALSVAAHNGKIYAIGGMQSEGGPSKRTDVYDPQTNTWSQGPELIGEPMDGFGSSSFATGGKLYATTYSGFLQSLSADGKSWQKLAELDSDRFFHRLLPLSSNQLLVVGGASMSSGKFEEVEVITIP</sequence>
<proteinExistence type="predicted"/>
<evidence type="ECO:0000313" key="4">
    <source>
        <dbReference type="EMBL" id="QDT08960.1"/>
    </source>
</evidence>
<dbReference type="EC" id="5.1.3.24" evidence="4"/>
<dbReference type="SMART" id="SM00612">
    <property type="entry name" value="Kelch"/>
    <property type="match status" value="3"/>
</dbReference>
<dbReference type="Pfam" id="PF24681">
    <property type="entry name" value="Kelch_KLHDC2_KLHL20_DRC7"/>
    <property type="match status" value="1"/>
</dbReference>
<dbReference type="SUPFAM" id="SSF117281">
    <property type="entry name" value="Kelch motif"/>
    <property type="match status" value="1"/>
</dbReference>
<name>A0A517NPC1_9BACT</name>
<dbReference type="Gene3D" id="2.120.10.80">
    <property type="entry name" value="Kelch-type beta propeller"/>
    <property type="match status" value="2"/>
</dbReference>
<dbReference type="AlphaFoldDB" id="A0A517NPC1"/>
<evidence type="ECO:0000256" key="1">
    <source>
        <dbReference type="ARBA" id="ARBA00022441"/>
    </source>
</evidence>
<evidence type="ECO:0000313" key="5">
    <source>
        <dbReference type="Proteomes" id="UP000319817"/>
    </source>
</evidence>
<keyword evidence="3" id="KW-0732">Signal</keyword>
<dbReference type="Proteomes" id="UP000319817">
    <property type="component" value="Chromosome"/>
</dbReference>
<reference evidence="4 5" key="1">
    <citation type="submission" date="2019-02" db="EMBL/GenBank/DDBJ databases">
        <title>Deep-cultivation of Planctomycetes and their phenomic and genomic characterization uncovers novel biology.</title>
        <authorList>
            <person name="Wiegand S."/>
            <person name="Jogler M."/>
            <person name="Boedeker C."/>
            <person name="Pinto D."/>
            <person name="Vollmers J."/>
            <person name="Rivas-Marin E."/>
            <person name="Kohn T."/>
            <person name="Peeters S.H."/>
            <person name="Heuer A."/>
            <person name="Rast P."/>
            <person name="Oberbeckmann S."/>
            <person name="Bunk B."/>
            <person name="Jeske O."/>
            <person name="Meyerdierks A."/>
            <person name="Storesund J.E."/>
            <person name="Kallscheuer N."/>
            <person name="Luecker S."/>
            <person name="Lage O.M."/>
            <person name="Pohl T."/>
            <person name="Merkel B.J."/>
            <person name="Hornburger P."/>
            <person name="Mueller R.-W."/>
            <person name="Bruemmer F."/>
            <person name="Labrenz M."/>
            <person name="Spormann A.M."/>
            <person name="Op den Camp H."/>
            <person name="Overmann J."/>
            <person name="Amann R."/>
            <person name="Jetten M.S.M."/>
            <person name="Mascher T."/>
            <person name="Medema M.H."/>
            <person name="Devos D.P."/>
            <person name="Kaster A.-K."/>
            <person name="Ovreas L."/>
            <person name="Rohde M."/>
            <person name="Galperin M.Y."/>
            <person name="Jogler C."/>
        </authorList>
    </citation>
    <scope>NUCLEOTIDE SEQUENCE [LARGE SCALE GENOMIC DNA]</scope>
    <source>
        <strain evidence="4 5">K23_9</strain>
    </source>
</reference>
<dbReference type="GO" id="GO:0016853">
    <property type="term" value="F:isomerase activity"/>
    <property type="evidence" value="ECO:0007669"/>
    <property type="project" value="UniProtKB-KW"/>
</dbReference>
<keyword evidence="2" id="KW-0677">Repeat</keyword>
<feature type="signal peptide" evidence="3">
    <location>
        <begin position="1"/>
        <end position="23"/>
    </location>
</feature>
<keyword evidence="4" id="KW-0413">Isomerase</keyword>
<dbReference type="PANTHER" id="PTHR46344:SF27">
    <property type="entry name" value="KELCH REPEAT SUPERFAMILY PROTEIN"/>
    <property type="match status" value="1"/>
</dbReference>
<feature type="chain" id="PRO_5022078088" evidence="3">
    <location>
        <begin position="24"/>
        <end position="570"/>
    </location>
</feature>
<accession>A0A517NPC1</accession>
<dbReference type="EMBL" id="CP036526">
    <property type="protein sequence ID" value="QDT08960.1"/>
    <property type="molecule type" value="Genomic_DNA"/>
</dbReference>
<keyword evidence="5" id="KW-1185">Reference proteome</keyword>
<evidence type="ECO:0000256" key="3">
    <source>
        <dbReference type="SAM" id="SignalP"/>
    </source>
</evidence>
<dbReference type="OrthoDB" id="232651at2"/>
<gene>
    <name evidence="4" type="primary">nanM_1</name>
    <name evidence="4" type="ORF">K239x_09030</name>
</gene>
<protein>
    <submittedName>
        <fullName evidence="4">N-acetylneuraminate epimerase</fullName>
        <ecNumber evidence="4">5.1.3.24</ecNumber>
    </submittedName>
</protein>